<accession>W4FCS9</accession>
<protein>
    <submittedName>
        <fullName evidence="1">Uncharacterized protein</fullName>
    </submittedName>
</protein>
<dbReference type="RefSeq" id="XP_009845883.1">
    <property type="nucleotide sequence ID" value="XM_009847581.1"/>
</dbReference>
<sequence>MLLMLFIIKGQSGGPLEKKELPTYDPANVYAVQANTWMDDPVWDIYPGLTQDTQLHVE</sequence>
<name>W4FCS9_APHAT</name>
<dbReference type="VEuPathDB" id="FungiDB:H257_18506"/>
<dbReference type="AlphaFoldDB" id="W4FCS9"/>
<organism evidence="1">
    <name type="scientific">Aphanomyces astaci</name>
    <name type="common">Crayfish plague agent</name>
    <dbReference type="NCBI Taxonomy" id="112090"/>
    <lineage>
        <taxon>Eukaryota</taxon>
        <taxon>Sar</taxon>
        <taxon>Stramenopiles</taxon>
        <taxon>Oomycota</taxon>
        <taxon>Saprolegniomycetes</taxon>
        <taxon>Saprolegniales</taxon>
        <taxon>Verrucalvaceae</taxon>
        <taxon>Aphanomyces</taxon>
    </lineage>
</organism>
<proteinExistence type="predicted"/>
<evidence type="ECO:0000313" key="1">
    <source>
        <dbReference type="EMBL" id="ETV64621.1"/>
    </source>
</evidence>
<gene>
    <name evidence="1" type="ORF">H257_18506</name>
</gene>
<dbReference type="GeneID" id="20820502"/>
<dbReference type="EMBL" id="KI913284">
    <property type="protein sequence ID" value="ETV64621.1"/>
    <property type="molecule type" value="Genomic_DNA"/>
</dbReference>
<reference evidence="1" key="1">
    <citation type="submission" date="2013-12" db="EMBL/GenBank/DDBJ databases">
        <title>The Genome Sequence of Aphanomyces astaci APO3.</title>
        <authorList>
            <consortium name="The Broad Institute Genomics Platform"/>
            <person name="Russ C."/>
            <person name="Tyler B."/>
            <person name="van West P."/>
            <person name="Dieguez-Uribeondo J."/>
            <person name="Young S.K."/>
            <person name="Zeng Q."/>
            <person name="Gargeya S."/>
            <person name="Fitzgerald M."/>
            <person name="Abouelleil A."/>
            <person name="Alvarado L."/>
            <person name="Chapman S.B."/>
            <person name="Gainer-Dewar J."/>
            <person name="Goldberg J."/>
            <person name="Griggs A."/>
            <person name="Gujja S."/>
            <person name="Hansen M."/>
            <person name="Howarth C."/>
            <person name="Imamovic A."/>
            <person name="Ireland A."/>
            <person name="Larimer J."/>
            <person name="McCowan C."/>
            <person name="Murphy C."/>
            <person name="Pearson M."/>
            <person name="Poon T.W."/>
            <person name="Priest M."/>
            <person name="Roberts A."/>
            <person name="Saif S."/>
            <person name="Shea T."/>
            <person name="Sykes S."/>
            <person name="Wortman J."/>
            <person name="Nusbaum C."/>
            <person name="Birren B."/>
        </authorList>
    </citation>
    <scope>NUCLEOTIDE SEQUENCE [LARGE SCALE GENOMIC DNA]</scope>
    <source>
        <strain evidence="1">APO3</strain>
    </source>
</reference>